<protein>
    <submittedName>
        <fullName evidence="3">Periplasmic or secreted lipoprotein</fullName>
    </submittedName>
</protein>
<dbReference type="Gene3D" id="3.30.1340.30">
    <property type="match status" value="3"/>
</dbReference>
<dbReference type="PANTHER" id="PTHR34606:SF4">
    <property type="entry name" value="OUTER MEMBRANE LIPOPROTEIN DOLP"/>
    <property type="match status" value="1"/>
</dbReference>
<evidence type="ECO:0000313" key="4">
    <source>
        <dbReference type="Proteomes" id="UP000006772"/>
    </source>
</evidence>
<accession>A0AAI9IGP6</accession>
<proteinExistence type="predicted"/>
<gene>
    <name evidence="3" type="ORF">HFRIS_005143</name>
</gene>
<dbReference type="InterPro" id="IPR051686">
    <property type="entry name" value="Lipoprotein_DolP"/>
</dbReference>
<dbReference type="RefSeq" id="WP_006462183.1">
    <property type="nucleotide sequence ID" value="NZ_AEEC02000005.1"/>
</dbReference>
<dbReference type="EMBL" id="AEEC02000005">
    <property type="protein sequence ID" value="EOA05817.1"/>
    <property type="molecule type" value="Genomic_DNA"/>
</dbReference>
<dbReference type="Proteomes" id="UP000006772">
    <property type="component" value="Unassembled WGS sequence"/>
</dbReference>
<name>A0AAI9IGP6_9BURK</name>
<dbReference type="PROSITE" id="PS50914">
    <property type="entry name" value="BON"/>
    <property type="match status" value="3"/>
</dbReference>
<feature type="domain" description="BON" evidence="2">
    <location>
        <begin position="78"/>
        <end position="146"/>
    </location>
</feature>
<dbReference type="PANTHER" id="PTHR34606">
    <property type="entry name" value="BON DOMAIN-CONTAINING PROTEIN"/>
    <property type="match status" value="1"/>
</dbReference>
<feature type="domain" description="BON" evidence="2">
    <location>
        <begin position="3"/>
        <end position="71"/>
    </location>
</feature>
<reference evidence="3 4" key="1">
    <citation type="journal article" date="2013" name="Front. Microbiol.">
        <title>The genome of the endophytic bacterium H. frisingense GSF30(T) identifies diverse strategies in the Herbaspirillum genus to interact with plants.</title>
        <authorList>
            <person name="Straub D."/>
            <person name="Rothballer M."/>
            <person name="Hartmann A."/>
            <person name="Ludewig U."/>
        </authorList>
    </citation>
    <scope>NUCLEOTIDE SEQUENCE [LARGE SCALE GENOMIC DNA]</scope>
    <source>
        <strain evidence="3 4">GSF30</strain>
    </source>
</reference>
<dbReference type="AlphaFoldDB" id="A0AAI9IGP6"/>
<dbReference type="InterPro" id="IPR007055">
    <property type="entry name" value="BON_dom"/>
</dbReference>
<feature type="domain" description="BON" evidence="2">
    <location>
        <begin position="149"/>
        <end position="215"/>
    </location>
</feature>
<organism evidence="3 4">
    <name type="scientific">Herbaspirillum frisingense GSF30</name>
    <dbReference type="NCBI Taxonomy" id="864073"/>
    <lineage>
        <taxon>Bacteria</taxon>
        <taxon>Pseudomonadati</taxon>
        <taxon>Pseudomonadota</taxon>
        <taxon>Betaproteobacteria</taxon>
        <taxon>Burkholderiales</taxon>
        <taxon>Oxalobacteraceae</taxon>
        <taxon>Herbaspirillum</taxon>
    </lineage>
</organism>
<evidence type="ECO:0000313" key="3">
    <source>
        <dbReference type="EMBL" id="EOA05817.1"/>
    </source>
</evidence>
<dbReference type="SMART" id="SM00749">
    <property type="entry name" value="BON"/>
    <property type="match status" value="3"/>
</dbReference>
<dbReference type="Pfam" id="PF04972">
    <property type="entry name" value="BON"/>
    <property type="match status" value="3"/>
</dbReference>
<comment type="caution">
    <text evidence="3">The sequence shown here is derived from an EMBL/GenBank/DDBJ whole genome shotgun (WGS) entry which is preliminary data.</text>
</comment>
<keyword evidence="3" id="KW-0449">Lipoprotein</keyword>
<keyword evidence="1" id="KW-0732">Signal</keyword>
<dbReference type="InterPro" id="IPR014004">
    <property type="entry name" value="Transpt-assoc_nodulatn_dom_bac"/>
</dbReference>
<evidence type="ECO:0000256" key="1">
    <source>
        <dbReference type="ARBA" id="ARBA00022729"/>
    </source>
</evidence>
<evidence type="ECO:0000259" key="2">
    <source>
        <dbReference type="PROSITE" id="PS50914"/>
    </source>
</evidence>
<sequence length="215" mass="23291">MSSDTELQQKIIDELDWEPSVNSHHINVAVKDGIATLSGYVTRFSDKKAAEQSAKRVANVKAVVDELQVKLDGSSKRSDLEIAEVALTALRANATLPRDKVTVTVADGWVTLDGKVDWHYQHDAAESSVRNLVGVKDVVNKIEIKPSMRVADVKSKIYQALVRNAQIDASKIDVVIDHGVATLSGKVKSWAEKEQAGVAAWSAPGVTIVKNNIAV</sequence>